<name>A0A662YXJ4_ACIRT</name>
<proteinExistence type="predicted"/>
<keyword evidence="2" id="KW-1185">Reference proteome</keyword>
<organism evidence="1 2">
    <name type="scientific">Acipenser ruthenus</name>
    <name type="common">Sterlet sturgeon</name>
    <dbReference type="NCBI Taxonomy" id="7906"/>
    <lineage>
        <taxon>Eukaryota</taxon>
        <taxon>Metazoa</taxon>
        <taxon>Chordata</taxon>
        <taxon>Craniata</taxon>
        <taxon>Vertebrata</taxon>
        <taxon>Euteleostomi</taxon>
        <taxon>Actinopterygii</taxon>
        <taxon>Chondrostei</taxon>
        <taxon>Acipenseriformes</taxon>
        <taxon>Acipenseridae</taxon>
        <taxon>Acipenser</taxon>
    </lineage>
</organism>
<dbReference type="AlphaFoldDB" id="A0A662YXJ4"/>
<comment type="caution">
    <text evidence="1">The sequence shown here is derived from an EMBL/GenBank/DDBJ whole genome shotgun (WGS) entry which is preliminary data.</text>
</comment>
<sequence>MITPKSSVFYKDPNWCRAPPTIHLNLLVWNGKVSNDDQQRALLSRHSQNERKKERQKNLFKSKLLGSIDIRCLISVYQGVPPSGRFVCSS</sequence>
<dbReference type="EMBL" id="SCEB01000059">
    <property type="protein sequence ID" value="RXN01318.1"/>
    <property type="molecule type" value="Genomic_DNA"/>
</dbReference>
<dbReference type="Proteomes" id="UP000289886">
    <property type="component" value="Unassembled WGS sequence"/>
</dbReference>
<evidence type="ECO:0000313" key="2">
    <source>
        <dbReference type="Proteomes" id="UP000289886"/>
    </source>
</evidence>
<protein>
    <submittedName>
        <fullName evidence="1">Uncharacterized protein</fullName>
    </submittedName>
</protein>
<reference evidence="1 2" key="1">
    <citation type="submission" date="2019-01" db="EMBL/GenBank/DDBJ databases">
        <title>Draft Genome and Complete Hox-Cluster Characterization of the Sterlet Sturgeon (Acipenser ruthenus).</title>
        <authorList>
            <person name="Wei Q."/>
        </authorList>
    </citation>
    <scope>NUCLEOTIDE SEQUENCE [LARGE SCALE GENOMIC DNA]</scope>
    <source>
        <strain evidence="1">WHYD16114868_AA</strain>
        <tissue evidence="1">Blood</tissue>
    </source>
</reference>
<accession>A0A662YXJ4</accession>
<evidence type="ECO:0000313" key="1">
    <source>
        <dbReference type="EMBL" id="RXN01318.1"/>
    </source>
</evidence>
<gene>
    <name evidence="1" type="ORF">EOD39_7147</name>
</gene>